<comment type="caution">
    <text evidence="3">The sequence shown here is derived from an EMBL/GenBank/DDBJ whole genome shotgun (WGS) entry which is preliminary data.</text>
</comment>
<evidence type="ECO:0000256" key="1">
    <source>
        <dbReference type="SAM" id="Phobius"/>
    </source>
</evidence>
<feature type="transmembrane region" description="Helical" evidence="1">
    <location>
        <begin position="165"/>
        <end position="186"/>
    </location>
</feature>
<dbReference type="PANTHER" id="PTHR34978">
    <property type="entry name" value="POSSIBLE SENSOR-TRANSDUCER PROTEIN BLAR"/>
    <property type="match status" value="1"/>
</dbReference>
<dbReference type="Proteomes" id="UP001306950">
    <property type="component" value="Unassembled WGS sequence"/>
</dbReference>
<feature type="transmembrane region" description="Helical" evidence="1">
    <location>
        <begin position="256"/>
        <end position="274"/>
    </location>
</feature>
<proteinExistence type="predicted"/>
<dbReference type="Gene3D" id="3.30.2010.10">
    <property type="entry name" value="Metalloproteases ('zincins'), catalytic domain"/>
    <property type="match status" value="1"/>
</dbReference>
<dbReference type="Pfam" id="PF05569">
    <property type="entry name" value="Peptidase_M56"/>
    <property type="match status" value="1"/>
</dbReference>
<dbReference type="EMBL" id="JAZHPZ010000001">
    <property type="protein sequence ID" value="MEF2964796.1"/>
    <property type="molecule type" value="Genomic_DNA"/>
</dbReference>
<organism evidence="3 4">
    <name type="scientific">Paenibacillus haidiansis</name>
    <dbReference type="NCBI Taxonomy" id="1574488"/>
    <lineage>
        <taxon>Bacteria</taxon>
        <taxon>Bacillati</taxon>
        <taxon>Bacillota</taxon>
        <taxon>Bacilli</taxon>
        <taxon>Bacillales</taxon>
        <taxon>Paenibacillaceae</taxon>
        <taxon>Paenibacillus</taxon>
    </lineage>
</organism>
<sequence>MWEKRSGWMLGAVFLTAGFVYVQMTLFLLQFVLHVRIPVNLFNFCFEILRFIGFPVRMNVMLFLLGSSLVCSMVALLREGLAAYRFRRAERLLADKEVTQAACEEHGLDRKRFTVIEHRDSIAMTIGLARPRIVLSTGLIGELSDRELHAVIAHEKYHLRRRHPLAIFLLSLVGIAFWYIPIYRWFIGKYKMLIELRADRHAIDATGGVTDLGSALLVMLKRGQPSPTALSSVSFAENAINLRLKLLLDPHFKPSFRPPLIPCLVSVFAFFFIVF</sequence>
<dbReference type="InterPro" id="IPR008756">
    <property type="entry name" value="Peptidase_M56"/>
</dbReference>
<feature type="domain" description="Peptidase M56" evidence="2">
    <location>
        <begin position="84"/>
        <end position="247"/>
    </location>
</feature>
<protein>
    <submittedName>
        <fullName evidence="3">M56 family metallopeptidase</fullName>
    </submittedName>
</protein>
<dbReference type="InterPro" id="IPR052173">
    <property type="entry name" value="Beta-lactam_resp_regulator"/>
</dbReference>
<keyword evidence="1" id="KW-0472">Membrane</keyword>
<feature type="transmembrane region" description="Helical" evidence="1">
    <location>
        <begin position="12"/>
        <end position="33"/>
    </location>
</feature>
<feature type="transmembrane region" description="Helical" evidence="1">
    <location>
        <begin position="60"/>
        <end position="78"/>
    </location>
</feature>
<keyword evidence="1" id="KW-0812">Transmembrane</keyword>
<dbReference type="CDD" id="cd07326">
    <property type="entry name" value="M56_BlaR1_MecR1_like"/>
    <property type="match status" value="1"/>
</dbReference>
<keyword evidence="1" id="KW-1133">Transmembrane helix</keyword>
<dbReference type="PANTHER" id="PTHR34978:SF3">
    <property type="entry name" value="SLR0241 PROTEIN"/>
    <property type="match status" value="1"/>
</dbReference>
<accession>A0ABU7VM04</accession>
<evidence type="ECO:0000313" key="4">
    <source>
        <dbReference type="Proteomes" id="UP001306950"/>
    </source>
</evidence>
<dbReference type="RefSeq" id="WP_331844999.1">
    <property type="nucleotide sequence ID" value="NZ_JAZHPZ010000001.1"/>
</dbReference>
<reference evidence="3 4" key="1">
    <citation type="submission" date="2024-02" db="EMBL/GenBank/DDBJ databases">
        <title>A nitrogen-fixing paenibacillus bacterium.</title>
        <authorList>
            <person name="Zhang W.L."/>
            <person name="Chen S.F."/>
        </authorList>
    </citation>
    <scope>NUCLEOTIDE SEQUENCE [LARGE SCALE GENOMIC DNA]</scope>
    <source>
        <strain evidence="3 4">M1</strain>
    </source>
</reference>
<evidence type="ECO:0000313" key="3">
    <source>
        <dbReference type="EMBL" id="MEF2964796.1"/>
    </source>
</evidence>
<evidence type="ECO:0000259" key="2">
    <source>
        <dbReference type="Pfam" id="PF05569"/>
    </source>
</evidence>
<name>A0ABU7VM04_9BACL</name>
<keyword evidence="4" id="KW-1185">Reference proteome</keyword>
<gene>
    <name evidence="3" type="ORF">V3851_03060</name>
</gene>